<gene>
    <name evidence="3" type="ORF">LG632_14100</name>
</gene>
<evidence type="ECO:0000313" key="3">
    <source>
        <dbReference type="EMBL" id="MCB5180510.1"/>
    </source>
</evidence>
<dbReference type="Gene3D" id="3.40.630.30">
    <property type="match status" value="1"/>
</dbReference>
<feature type="domain" description="N-acetyltransferase" evidence="2">
    <location>
        <begin position="17"/>
        <end position="178"/>
    </location>
</feature>
<evidence type="ECO:0000259" key="2">
    <source>
        <dbReference type="PROSITE" id="PS51186"/>
    </source>
</evidence>
<sequence>MTSSPTSPTSPTSLPAVTLRVPTDEDAHAWHRAFADAEVMEFLGGPAELSAYEEFTARQRMHDAQLGYCLWTVLGPTGEVLGFAGAQPWPRDRTWGPVGELEIGWRLGRAHWGRGYVAAAMRQALERLRAAGVRRVVAVIDEGNARSVAVAGRLGMTPEESFPLPTGTGRGRTYGLAL</sequence>
<dbReference type="InterPro" id="IPR051531">
    <property type="entry name" value="N-acetyltransferase"/>
</dbReference>
<protein>
    <submittedName>
        <fullName evidence="3">GNAT family N-acetyltransferase</fullName>
    </submittedName>
</protein>
<dbReference type="InterPro" id="IPR016181">
    <property type="entry name" value="Acyl_CoA_acyltransferase"/>
</dbReference>
<dbReference type="InterPro" id="IPR000182">
    <property type="entry name" value="GNAT_dom"/>
</dbReference>
<organism evidence="3 4">
    <name type="scientific">Streptomyces antimicrobicus</name>
    <dbReference type="NCBI Taxonomy" id="2883108"/>
    <lineage>
        <taxon>Bacteria</taxon>
        <taxon>Bacillati</taxon>
        <taxon>Actinomycetota</taxon>
        <taxon>Actinomycetes</taxon>
        <taxon>Kitasatosporales</taxon>
        <taxon>Streptomycetaceae</taxon>
        <taxon>Streptomyces</taxon>
    </lineage>
</organism>
<dbReference type="RefSeq" id="WP_226727385.1">
    <property type="nucleotide sequence ID" value="NZ_JAJAUY010000045.1"/>
</dbReference>
<dbReference type="PROSITE" id="PS51186">
    <property type="entry name" value="GNAT"/>
    <property type="match status" value="1"/>
</dbReference>
<dbReference type="Pfam" id="PF13302">
    <property type="entry name" value="Acetyltransf_3"/>
    <property type="match status" value="1"/>
</dbReference>
<comment type="caution">
    <text evidence="3">The sequence shown here is derived from an EMBL/GenBank/DDBJ whole genome shotgun (WGS) entry which is preliminary data.</text>
</comment>
<keyword evidence="4" id="KW-1185">Reference proteome</keyword>
<name>A0ABS8B7C4_9ACTN</name>
<dbReference type="SUPFAM" id="SSF55729">
    <property type="entry name" value="Acyl-CoA N-acyltransferases (Nat)"/>
    <property type="match status" value="1"/>
</dbReference>
<feature type="region of interest" description="Disordered" evidence="1">
    <location>
        <begin position="159"/>
        <end position="178"/>
    </location>
</feature>
<reference evidence="3 4" key="1">
    <citation type="submission" date="2021-10" db="EMBL/GenBank/DDBJ databases">
        <title>Streptomyces sp. strain SMC 277, a novel streptomycete isolated from soil.</title>
        <authorList>
            <person name="Chanama M."/>
        </authorList>
    </citation>
    <scope>NUCLEOTIDE SEQUENCE [LARGE SCALE GENOMIC DNA]</scope>
    <source>
        <strain evidence="3 4">SMC 277</strain>
    </source>
</reference>
<evidence type="ECO:0000313" key="4">
    <source>
        <dbReference type="Proteomes" id="UP001199054"/>
    </source>
</evidence>
<accession>A0ABS8B7C4</accession>
<dbReference type="PANTHER" id="PTHR43792:SF1">
    <property type="entry name" value="N-ACETYLTRANSFERASE DOMAIN-CONTAINING PROTEIN"/>
    <property type="match status" value="1"/>
</dbReference>
<dbReference type="PANTHER" id="PTHR43792">
    <property type="entry name" value="GNAT FAMILY, PUTATIVE (AFU_ORTHOLOGUE AFUA_3G00765)-RELATED-RELATED"/>
    <property type="match status" value="1"/>
</dbReference>
<dbReference type="EMBL" id="JAJAUY010000045">
    <property type="protein sequence ID" value="MCB5180510.1"/>
    <property type="molecule type" value="Genomic_DNA"/>
</dbReference>
<dbReference type="Proteomes" id="UP001199054">
    <property type="component" value="Unassembled WGS sequence"/>
</dbReference>
<evidence type="ECO:0000256" key="1">
    <source>
        <dbReference type="SAM" id="MobiDB-lite"/>
    </source>
</evidence>
<proteinExistence type="predicted"/>